<accession>A0A5C5XAA9</accession>
<protein>
    <submittedName>
        <fullName evidence="2">Uncharacterized protein</fullName>
    </submittedName>
</protein>
<reference evidence="2 3" key="1">
    <citation type="submission" date="2019-02" db="EMBL/GenBank/DDBJ databases">
        <title>Deep-cultivation of Planctomycetes and their phenomic and genomic characterization uncovers novel biology.</title>
        <authorList>
            <person name="Wiegand S."/>
            <person name="Jogler M."/>
            <person name="Boedeker C."/>
            <person name="Pinto D."/>
            <person name="Vollmers J."/>
            <person name="Rivas-Marin E."/>
            <person name="Kohn T."/>
            <person name="Peeters S.H."/>
            <person name="Heuer A."/>
            <person name="Rast P."/>
            <person name="Oberbeckmann S."/>
            <person name="Bunk B."/>
            <person name="Jeske O."/>
            <person name="Meyerdierks A."/>
            <person name="Storesund J.E."/>
            <person name="Kallscheuer N."/>
            <person name="Luecker S."/>
            <person name="Lage O.M."/>
            <person name="Pohl T."/>
            <person name="Merkel B.J."/>
            <person name="Hornburger P."/>
            <person name="Mueller R.-W."/>
            <person name="Bruemmer F."/>
            <person name="Labrenz M."/>
            <person name="Spormann A.M."/>
            <person name="Op Den Camp H."/>
            <person name="Overmann J."/>
            <person name="Amann R."/>
            <person name="Jetten M.S.M."/>
            <person name="Mascher T."/>
            <person name="Medema M.H."/>
            <person name="Devos D.P."/>
            <person name="Kaster A.-K."/>
            <person name="Ovreas L."/>
            <person name="Rohde M."/>
            <person name="Galperin M.Y."/>
            <person name="Jogler C."/>
        </authorList>
    </citation>
    <scope>NUCLEOTIDE SEQUENCE [LARGE SCALE GENOMIC DNA]</scope>
    <source>
        <strain evidence="2 3">CA85</strain>
    </source>
</reference>
<dbReference type="Proteomes" id="UP000318053">
    <property type="component" value="Unassembled WGS sequence"/>
</dbReference>
<comment type="caution">
    <text evidence="2">The sequence shown here is derived from an EMBL/GenBank/DDBJ whole genome shotgun (WGS) entry which is preliminary data.</text>
</comment>
<evidence type="ECO:0000313" key="2">
    <source>
        <dbReference type="EMBL" id="TWT59243.1"/>
    </source>
</evidence>
<keyword evidence="3" id="KW-1185">Reference proteome</keyword>
<dbReference type="AlphaFoldDB" id="A0A5C5XAA9"/>
<evidence type="ECO:0000313" key="3">
    <source>
        <dbReference type="Proteomes" id="UP000318053"/>
    </source>
</evidence>
<dbReference type="EMBL" id="SJPK01000011">
    <property type="protein sequence ID" value="TWT59243.1"/>
    <property type="molecule type" value="Genomic_DNA"/>
</dbReference>
<sequence length="100" mass="10967">MLSYRKTICGEALRHHAVCNPLSEEGGFGRNGRNETTKPIKATNKRNRVLKTNIRSPAPKVAVTPSARPSCSYGVHSHMSGKSLPQKIPIQRVRSSTIDS</sequence>
<proteinExistence type="predicted"/>
<organism evidence="2 3">
    <name type="scientific">Allorhodopirellula solitaria</name>
    <dbReference type="NCBI Taxonomy" id="2527987"/>
    <lineage>
        <taxon>Bacteria</taxon>
        <taxon>Pseudomonadati</taxon>
        <taxon>Planctomycetota</taxon>
        <taxon>Planctomycetia</taxon>
        <taxon>Pirellulales</taxon>
        <taxon>Pirellulaceae</taxon>
        <taxon>Allorhodopirellula</taxon>
    </lineage>
</organism>
<evidence type="ECO:0000256" key="1">
    <source>
        <dbReference type="SAM" id="MobiDB-lite"/>
    </source>
</evidence>
<gene>
    <name evidence="2" type="ORF">CA85_39390</name>
</gene>
<feature type="region of interest" description="Disordered" evidence="1">
    <location>
        <begin position="60"/>
        <end position="100"/>
    </location>
</feature>
<name>A0A5C5XAA9_9BACT</name>